<accession>X0XNK6</accession>
<comment type="caution">
    <text evidence="1">The sequence shown here is derived from an EMBL/GenBank/DDBJ whole genome shotgun (WGS) entry which is preliminary data.</text>
</comment>
<dbReference type="AlphaFoldDB" id="X0XNK6"/>
<name>X0XNK6_9ZZZZ</name>
<reference evidence="1" key="1">
    <citation type="journal article" date="2014" name="Front. Microbiol.">
        <title>High frequency of phylogenetically diverse reductive dehalogenase-homologous genes in deep subseafloor sedimentary metagenomes.</title>
        <authorList>
            <person name="Kawai M."/>
            <person name="Futagami T."/>
            <person name="Toyoda A."/>
            <person name="Takaki Y."/>
            <person name="Nishi S."/>
            <person name="Hori S."/>
            <person name="Arai W."/>
            <person name="Tsubouchi T."/>
            <person name="Morono Y."/>
            <person name="Uchiyama I."/>
            <person name="Ito T."/>
            <person name="Fujiyama A."/>
            <person name="Inagaki F."/>
            <person name="Takami H."/>
        </authorList>
    </citation>
    <scope>NUCLEOTIDE SEQUENCE</scope>
    <source>
        <strain evidence="1">Expedition CK06-06</strain>
    </source>
</reference>
<gene>
    <name evidence="1" type="ORF">S01H1_80047</name>
</gene>
<protein>
    <submittedName>
        <fullName evidence="1">Uncharacterized protein</fullName>
    </submittedName>
</protein>
<proteinExistence type="predicted"/>
<dbReference type="CDD" id="cd15482">
    <property type="entry name" value="Sialidase_non-viral"/>
    <property type="match status" value="1"/>
</dbReference>
<evidence type="ECO:0000313" key="1">
    <source>
        <dbReference type="EMBL" id="GAG44775.1"/>
    </source>
</evidence>
<feature type="non-terminal residue" evidence="1">
    <location>
        <position position="39"/>
    </location>
</feature>
<dbReference type="Gene3D" id="2.120.10.10">
    <property type="match status" value="1"/>
</dbReference>
<organism evidence="1">
    <name type="scientific">marine sediment metagenome</name>
    <dbReference type="NCBI Taxonomy" id="412755"/>
    <lineage>
        <taxon>unclassified sequences</taxon>
        <taxon>metagenomes</taxon>
        <taxon>ecological metagenomes</taxon>
    </lineage>
</organism>
<sequence length="39" mass="4189">MQAGLNDSWLAQRDLVVSGVGGYHTYRIPALVTTARGTI</sequence>
<dbReference type="EMBL" id="BARS01054015">
    <property type="protein sequence ID" value="GAG44775.1"/>
    <property type="molecule type" value="Genomic_DNA"/>
</dbReference>